<feature type="transmembrane region" description="Helical" evidence="9">
    <location>
        <begin position="49"/>
        <end position="71"/>
    </location>
</feature>
<keyword evidence="4" id="KW-1003">Cell membrane</keyword>
<dbReference type="Proteomes" id="UP000198654">
    <property type="component" value="Unassembled WGS sequence"/>
</dbReference>
<feature type="transmembrane region" description="Helical" evidence="9">
    <location>
        <begin position="220"/>
        <end position="242"/>
    </location>
</feature>
<dbReference type="PANTHER" id="PTHR21716:SF53">
    <property type="entry name" value="PERMEASE PERM-RELATED"/>
    <property type="match status" value="1"/>
</dbReference>
<evidence type="ECO:0000313" key="10">
    <source>
        <dbReference type="EMBL" id="SDL05198.1"/>
    </source>
</evidence>
<dbReference type="GO" id="GO:0005886">
    <property type="term" value="C:plasma membrane"/>
    <property type="evidence" value="ECO:0007669"/>
    <property type="project" value="UniProtKB-SubCell"/>
</dbReference>
<dbReference type="EMBL" id="FNGI01000001">
    <property type="protein sequence ID" value="SDL05198.1"/>
    <property type="molecule type" value="Genomic_DNA"/>
</dbReference>
<evidence type="ECO:0000256" key="9">
    <source>
        <dbReference type="SAM" id="Phobius"/>
    </source>
</evidence>
<comment type="similarity">
    <text evidence="2">Belongs to the autoinducer-2 exporter (AI-2E) (TC 2.A.86) family.</text>
</comment>
<evidence type="ECO:0000256" key="6">
    <source>
        <dbReference type="ARBA" id="ARBA00022989"/>
    </source>
</evidence>
<evidence type="ECO:0000313" key="11">
    <source>
        <dbReference type="Proteomes" id="UP000198654"/>
    </source>
</evidence>
<feature type="transmembrane region" description="Helical" evidence="9">
    <location>
        <begin position="320"/>
        <end position="349"/>
    </location>
</feature>
<evidence type="ECO:0000256" key="5">
    <source>
        <dbReference type="ARBA" id="ARBA00022692"/>
    </source>
</evidence>
<reference evidence="10 11" key="1">
    <citation type="submission" date="2016-10" db="EMBL/GenBank/DDBJ databases">
        <authorList>
            <person name="de Groot N.N."/>
        </authorList>
    </citation>
    <scope>NUCLEOTIDE SEQUENCE [LARGE SCALE GENOMIC DNA]</scope>
    <source>
        <strain evidence="10 11">DSM 14789</strain>
    </source>
</reference>
<evidence type="ECO:0000256" key="7">
    <source>
        <dbReference type="ARBA" id="ARBA00023136"/>
    </source>
</evidence>
<comment type="subcellular location">
    <subcellularLocation>
        <location evidence="1">Cell membrane</location>
        <topology evidence="1">Multi-pass membrane protein</topology>
    </subcellularLocation>
</comment>
<dbReference type="PANTHER" id="PTHR21716">
    <property type="entry name" value="TRANSMEMBRANE PROTEIN"/>
    <property type="match status" value="1"/>
</dbReference>
<sequence>MTRIAAGLLVIAGLYLAQSVLIPIAIAILLSFLLAPVADGLERFYLPRIASVILVGVLSLTLITGVASLLVTQAYEVADSLPKYRQNIEERMRFFTGDEPGGVIDKATKTIKKARKEVADENKRKQQQQAAAESDAEPADDGPLSVVIHDPPPTGLDLLRTYAGTILGPVGQAALVFLFVIFMLFQREDLRDRLIRLMGPDRLDVATGAIDDAGSRISRYLLMQLIINVTYGLPVAIGLWLFGLPGALLWGLLAALLRFIPFLGPWLAASMPIVLSLAVFEGWYWPLGVIGLFVALELFSNNVVEPWLYGSSTGLSPMGVILAVVFWSALWGLVGLAVAIPLTVCLVVAGRYLPQFEFFTILLSRDPALTSAERFYQRLLAGDQEEAEDLAHDHLERHGLMSLYDRVMVPALHLAERNRHAGQLSADKVQSILEVMTAIVEDMGERQERTLDSHKPGDSPPSTNNDYVVLCLPARDAADELTAIMFAQVLRATGVTVETGSMRALSGEVVARVDATATALVCVSALPPGAVSHARYLCLRLASHDASLPILVGLWDVTGNLERMSARLTEAGANQVVTTFEDGVDRVRRRLSSLARISD</sequence>
<keyword evidence="11" id="KW-1185">Reference proteome</keyword>
<organism evidence="10 11">
    <name type="scientific">Modicisalibacter muralis</name>
    <dbReference type="NCBI Taxonomy" id="119000"/>
    <lineage>
        <taxon>Bacteria</taxon>
        <taxon>Pseudomonadati</taxon>
        <taxon>Pseudomonadota</taxon>
        <taxon>Gammaproteobacteria</taxon>
        <taxon>Oceanospirillales</taxon>
        <taxon>Halomonadaceae</taxon>
        <taxon>Modicisalibacter</taxon>
    </lineage>
</organism>
<feature type="transmembrane region" description="Helical" evidence="9">
    <location>
        <begin position="282"/>
        <end position="300"/>
    </location>
</feature>
<keyword evidence="6 9" id="KW-1133">Transmembrane helix</keyword>
<keyword evidence="3" id="KW-0813">Transport</keyword>
<dbReference type="InterPro" id="IPR036594">
    <property type="entry name" value="Meth_synthase_dom"/>
</dbReference>
<dbReference type="RefSeq" id="WP_175488707.1">
    <property type="nucleotide sequence ID" value="NZ_FNGI01000001.1"/>
</dbReference>
<keyword evidence="7 9" id="KW-0472">Membrane</keyword>
<proteinExistence type="inferred from homology"/>
<dbReference type="InterPro" id="IPR002549">
    <property type="entry name" value="AI-2E-like"/>
</dbReference>
<dbReference type="Pfam" id="PF01594">
    <property type="entry name" value="AI-2E_transport"/>
    <property type="match status" value="1"/>
</dbReference>
<feature type="transmembrane region" description="Helical" evidence="9">
    <location>
        <begin position="162"/>
        <end position="185"/>
    </location>
</feature>
<feature type="transmembrane region" description="Helical" evidence="9">
    <location>
        <begin position="248"/>
        <end position="270"/>
    </location>
</feature>
<dbReference type="AlphaFoldDB" id="A0A1G9GWY5"/>
<keyword evidence="5 9" id="KW-0812">Transmembrane</keyword>
<evidence type="ECO:0000256" key="1">
    <source>
        <dbReference type="ARBA" id="ARBA00004651"/>
    </source>
</evidence>
<evidence type="ECO:0000256" key="8">
    <source>
        <dbReference type="SAM" id="MobiDB-lite"/>
    </source>
</evidence>
<evidence type="ECO:0000256" key="4">
    <source>
        <dbReference type="ARBA" id="ARBA00022475"/>
    </source>
</evidence>
<gene>
    <name evidence="10" type="ORF">SAMN05661010_00850</name>
</gene>
<dbReference type="Gene3D" id="1.10.1240.10">
    <property type="entry name" value="Methionine synthase domain"/>
    <property type="match status" value="1"/>
</dbReference>
<feature type="transmembrane region" description="Helical" evidence="9">
    <location>
        <begin position="6"/>
        <end position="37"/>
    </location>
</feature>
<name>A0A1G9GWY5_9GAMM</name>
<evidence type="ECO:0000256" key="2">
    <source>
        <dbReference type="ARBA" id="ARBA00009773"/>
    </source>
</evidence>
<feature type="region of interest" description="Disordered" evidence="8">
    <location>
        <begin position="115"/>
        <end position="143"/>
    </location>
</feature>
<protein>
    <submittedName>
        <fullName evidence="10">Predicted PurR-regulated permease PerM</fullName>
    </submittedName>
</protein>
<accession>A0A1G9GWY5</accession>
<evidence type="ECO:0000256" key="3">
    <source>
        <dbReference type="ARBA" id="ARBA00022448"/>
    </source>
</evidence>